<dbReference type="eggNOG" id="COG1940">
    <property type="taxonomic scope" value="Bacteria"/>
</dbReference>
<accession>W2US60</accession>
<name>W2US60_9FLAO</name>
<dbReference type="GO" id="GO:0009254">
    <property type="term" value="P:peptidoglycan turnover"/>
    <property type="evidence" value="ECO:0007669"/>
    <property type="project" value="TreeGrafter"/>
</dbReference>
<dbReference type="PATRIC" id="fig|1286632.3.peg.941"/>
<dbReference type="EMBL" id="AYXY01000015">
    <property type="protein sequence ID" value="ETN96177.1"/>
    <property type="molecule type" value="Genomic_DNA"/>
</dbReference>
<feature type="domain" description="SIS" evidence="2">
    <location>
        <begin position="363"/>
        <end position="526"/>
    </location>
</feature>
<dbReference type="SUPFAM" id="SSF53697">
    <property type="entry name" value="SIS domain"/>
    <property type="match status" value="1"/>
</dbReference>
<dbReference type="RefSeq" id="WP_038263102.1">
    <property type="nucleotide sequence ID" value="NZ_AYXY01000015.1"/>
</dbReference>
<reference evidence="4" key="1">
    <citation type="submission" date="2013-11" db="EMBL/GenBank/DDBJ databases">
        <title>Draft genome sequence from a member of Zhouia, isolated tidal flat.</title>
        <authorList>
            <person name="Jin H."/>
            <person name="Jeon C.O."/>
        </authorList>
    </citation>
    <scope>NUCLEOTIDE SEQUENCE [LARGE SCALE GENOMIC DNA]</scope>
    <source>
        <strain evidence="4">AD3</strain>
    </source>
</reference>
<dbReference type="GO" id="GO:0016835">
    <property type="term" value="F:carbon-oxygen lyase activity"/>
    <property type="evidence" value="ECO:0007669"/>
    <property type="project" value="TreeGrafter"/>
</dbReference>
<dbReference type="GO" id="GO:0016803">
    <property type="term" value="F:ether hydrolase activity"/>
    <property type="evidence" value="ECO:0007669"/>
    <property type="project" value="TreeGrafter"/>
</dbReference>
<organism evidence="3 4">
    <name type="scientific">Zhouia amylolytica AD3</name>
    <dbReference type="NCBI Taxonomy" id="1286632"/>
    <lineage>
        <taxon>Bacteria</taxon>
        <taxon>Pseudomonadati</taxon>
        <taxon>Bacteroidota</taxon>
        <taxon>Flavobacteriia</taxon>
        <taxon>Flavobacteriales</taxon>
        <taxon>Flavobacteriaceae</taxon>
        <taxon>Zhouia</taxon>
    </lineage>
</organism>
<sequence length="586" mass="64499">MINGQTCYLAIDFGGNWLKASWINTNETFFTKECLKELKNNHIRIKNGLHENTSIEELISLFKTTISILGIGDYFIKGIGISIAGIVNYHGDKLLKSAPKLKIFQDDTWISRIEKELKSNITLINDADATAIGLAETNNLNGNKTIGVMPVGTGLGFTVWRNGRRWRPGKSLTLLGSISTSGKNFNEIASASKLASFDNEGNLVSVLLKSEYKQVRREYLESLVNIIKTAFLIYNLDELVIGGGLVDAAQSAHFPLTMEINERLRDTPEYEFDNEIKVKIAELGNNLQLIGALSLARGQNVIAQLENPLSYDEIATEAAYDEDLDLPKMSNVQRLNTLWKAEQEAGKALKECFSLLDIIVEKTVNRIHSGGRLIYVGCGTSGRIAAMDAVEIPCTFGFPSEKMITLISGGVSDVAMEIESDFEEDASAVPEMLLLNILPEDVVIGISASGSAHYVQSALSFAKSRGALTVIIQTNHPRTAVRFCEYIIPLNSGNEVIAGSTRMKAGTATKKILNFFSTSVMVNLGKVYGSYMIDVNCVNKKIIERAQNILQIIYGFDKKTAHEELVKHNMNLNEAIRSIQLRGIGD</sequence>
<dbReference type="AlphaFoldDB" id="W2US60"/>
<reference evidence="3 4" key="2">
    <citation type="journal article" date="2016" name="Genome Announc.">
        <title>Draft Genome Sequence of Zhouia amylolytica AD3, Isolated from Tidal Flat Sediment.</title>
        <authorList>
            <person name="Jia B."/>
            <person name="Jin H.M."/>
            <person name="Lee H.J."/>
            <person name="Jeon C.O."/>
        </authorList>
    </citation>
    <scope>NUCLEOTIDE SEQUENCE [LARGE SCALE GENOMIC DNA]</scope>
    <source>
        <strain evidence="3 4">AD3</strain>
    </source>
</reference>
<dbReference type="InterPro" id="IPR000600">
    <property type="entry name" value="ROK"/>
</dbReference>
<dbReference type="Pfam" id="PF00480">
    <property type="entry name" value="ROK"/>
    <property type="match status" value="1"/>
</dbReference>
<dbReference type="NCBIfam" id="NF003915">
    <property type="entry name" value="PRK05441.1"/>
    <property type="match status" value="1"/>
</dbReference>
<dbReference type="SUPFAM" id="SSF53067">
    <property type="entry name" value="Actin-like ATPase domain"/>
    <property type="match status" value="1"/>
</dbReference>
<dbReference type="InterPro" id="IPR046348">
    <property type="entry name" value="SIS_dom_sf"/>
</dbReference>
<evidence type="ECO:0000256" key="1">
    <source>
        <dbReference type="ARBA" id="ARBA00023277"/>
    </source>
</evidence>
<dbReference type="eggNOG" id="COG2103">
    <property type="taxonomic scope" value="Bacteria"/>
</dbReference>
<keyword evidence="1" id="KW-0119">Carbohydrate metabolism</keyword>
<dbReference type="GO" id="GO:0097367">
    <property type="term" value="F:carbohydrate derivative binding"/>
    <property type="evidence" value="ECO:0007669"/>
    <property type="project" value="InterPro"/>
</dbReference>
<dbReference type="Proteomes" id="UP000018850">
    <property type="component" value="Unassembled WGS sequence"/>
</dbReference>
<comment type="caution">
    <text evidence="3">The sequence shown here is derived from an EMBL/GenBank/DDBJ whole genome shotgun (WGS) entry which is preliminary data.</text>
</comment>
<protein>
    <recommendedName>
        <fullName evidence="2">SIS domain-containing protein</fullName>
    </recommendedName>
</protein>
<dbReference type="InterPro" id="IPR040190">
    <property type="entry name" value="MURQ/GCKR"/>
</dbReference>
<keyword evidence="4" id="KW-1185">Reference proteome</keyword>
<proteinExistence type="predicted"/>
<evidence type="ECO:0000313" key="3">
    <source>
        <dbReference type="EMBL" id="ETN96177.1"/>
    </source>
</evidence>
<dbReference type="Gene3D" id="3.30.420.40">
    <property type="match status" value="2"/>
</dbReference>
<dbReference type="InterPro" id="IPR043129">
    <property type="entry name" value="ATPase_NBD"/>
</dbReference>
<evidence type="ECO:0000259" key="2">
    <source>
        <dbReference type="PROSITE" id="PS51464"/>
    </source>
</evidence>
<dbReference type="PROSITE" id="PS51464">
    <property type="entry name" value="SIS"/>
    <property type="match status" value="1"/>
</dbReference>
<gene>
    <name evidence="3" type="ORF">P278_09430</name>
</gene>
<dbReference type="PANTHER" id="PTHR10088:SF4">
    <property type="entry name" value="GLUCOKINASE REGULATORY PROTEIN"/>
    <property type="match status" value="1"/>
</dbReference>
<dbReference type="Pfam" id="PF22645">
    <property type="entry name" value="GKRP_SIS_N"/>
    <property type="match status" value="1"/>
</dbReference>
<dbReference type="GO" id="GO:0046348">
    <property type="term" value="P:amino sugar catabolic process"/>
    <property type="evidence" value="ECO:0007669"/>
    <property type="project" value="TreeGrafter"/>
</dbReference>
<dbReference type="PANTHER" id="PTHR10088">
    <property type="entry name" value="GLUCOKINASE REGULATORY PROTEIN"/>
    <property type="match status" value="1"/>
</dbReference>
<evidence type="ECO:0000313" key="4">
    <source>
        <dbReference type="Proteomes" id="UP000018850"/>
    </source>
</evidence>
<dbReference type="InterPro" id="IPR001347">
    <property type="entry name" value="SIS_dom"/>
</dbReference>
<dbReference type="Gene3D" id="3.40.50.10490">
    <property type="entry name" value="Glucose-6-phosphate isomerase like protein, domain 1"/>
    <property type="match status" value="1"/>
</dbReference>